<dbReference type="AlphaFoldDB" id="A0A2J1DXU2"/>
<name>A0A2J1DXU2_9CHLR</name>
<evidence type="ECO:0000313" key="1">
    <source>
        <dbReference type="EMBL" id="PKH46944.1"/>
    </source>
</evidence>
<accession>A0A2J1DXU2</accession>
<feature type="non-terminal residue" evidence="1">
    <location>
        <position position="1"/>
    </location>
</feature>
<organism evidence="1 2">
    <name type="scientific">Dehalococcoides mccartyi</name>
    <dbReference type="NCBI Taxonomy" id="61435"/>
    <lineage>
        <taxon>Bacteria</taxon>
        <taxon>Bacillati</taxon>
        <taxon>Chloroflexota</taxon>
        <taxon>Dehalococcoidia</taxon>
        <taxon>Dehalococcoidales</taxon>
        <taxon>Dehalococcoidaceae</taxon>
        <taxon>Dehalococcoides</taxon>
    </lineage>
</organism>
<dbReference type="EMBL" id="PHFD01000158">
    <property type="protein sequence ID" value="PKH46944.1"/>
    <property type="molecule type" value="Genomic_DNA"/>
</dbReference>
<gene>
    <name evidence="1" type="ORF">CVH13_00833</name>
</gene>
<reference evidence="1 2" key="1">
    <citation type="journal article" date="2017" name="FEMS Microbiol. Ecol.">
        <title>Reconstructed genomes of novel Dehalococcoides mccartyi strains from 1,2,3,4-tetrachlorodibenzo-p-dioxin-dechlorinating enrichment cultures reveal divergent reductive dehalogenase gene profiles.</title>
        <authorList>
            <person name="Dam H.T."/>
            <person name="Vollmers J."/>
            <person name="Kaster A.K."/>
            <person name="Haggblom M.M."/>
        </authorList>
    </citation>
    <scope>NUCLEOTIDE SEQUENCE [LARGE SCALE GENOMIC DNA]</scope>
    <source>
        <strain evidence="1 2">H1-3-2.001</strain>
    </source>
</reference>
<evidence type="ECO:0000313" key="2">
    <source>
        <dbReference type="Proteomes" id="UP000233649"/>
    </source>
</evidence>
<dbReference type="Proteomes" id="UP000233649">
    <property type="component" value="Unassembled WGS sequence"/>
</dbReference>
<proteinExistence type="predicted"/>
<comment type="caution">
    <text evidence="1">The sequence shown here is derived from an EMBL/GenBank/DDBJ whole genome shotgun (WGS) entry which is preliminary data.</text>
</comment>
<sequence length="37" mass="4448">KLYGFVPVKQETMQFRAMAVAVTYRKQLRNKSETNKW</sequence>
<protein>
    <submittedName>
        <fullName evidence="1">Uncharacterized protein</fullName>
    </submittedName>
</protein>